<proteinExistence type="predicted"/>
<protein>
    <submittedName>
        <fullName evidence="2">Uncharacterized protein</fullName>
    </submittedName>
</protein>
<keyword evidence="3" id="KW-1185">Reference proteome</keyword>
<evidence type="ECO:0000256" key="1">
    <source>
        <dbReference type="SAM" id="MobiDB-lite"/>
    </source>
</evidence>
<dbReference type="AlphaFoldDB" id="A0A8J3JRZ6"/>
<evidence type="ECO:0000313" key="2">
    <source>
        <dbReference type="EMBL" id="GIF82729.1"/>
    </source>
</evidence>
<accession>A0A8J3JRZ6</accession>
<sequence length="81" mass="9219">MRTASAAAARESGWLLRPTPIQRRSCDSLSEICTVPPEMTLFKCADIPSIRYYGAYHRTPGSRPGPRQRMCRVPRMPEVPW</sequence>
<feature type="region of interest" description="Disordered" evidence="1">
    <location>
        <begin position="58"/>
        <end position="81"/>
    </location>
</feature>
<reference evidence="2 3" key="1">
    <citation type="submission" date="2021-01" db="EMBL/GenBank/DDBJ databases">
        <title>Whole genome shotgun sequence of Catellatospora bangladeshensis NBRC 107357.</title>
        <authorList>
            <person name="Komaki H."/>
            <person name="Tamura T."/>
        </authorList>
    </citation>
    <scope>NUCLEOTIDE SEQUENCE [LARGE SCALE GENOMIC DNA]</scope>
    <source>
        <strain evidence="2 3">NBRC 107357</strain>
    </source>
</reference>
<evidence type="ECO:0000313" key="3">
    <source>
        <dbReference type="Proteomes" id="UP000601223"/>
    </source>
</evidence>
<organism evidence="2 3">
    <name type="scientific">Catellatospora bangladeshensis</name>
    <dbReference type="NCBI Taxonomy" id="310355"/>
    <lineage>
        <taxon>Bacteria</taxon>
        <taxon>Bacillati</taxon>
        <taxon>Actinomycetota</taxon>
        <taxon>Actinomycetes</taxon>
        <taxon>Micromonosporales</taxon>
        <taxon>Micromonosporaceae</taxon>
        <taxon>Catellatospora</taxon>
    </lineage>
</organism>
<gene>
    <name evidence="2" type="ORF">Cba03nite_40780</name>
</gene>
<comment type="caution">
    <text evidence="2">The sequence shown here is derived from an EMBL/GenBank/DDBJ whole genome shotgun (WGS) entry which is preliminary data.</text>
</comment>
<dbReference type="Proteomes" id="UP000601223">
    <property type="component" value="Unassembled WGS sequence"/>
</dbReference>
<dbReference type="EMBL" id="BONF01000024">
    <property type="protein sequence ID" value="GIF82729.1"/>
    <property type="molecule type" value="Genomic_DNA"/>
</dbReference>
<name>A0A8J3JRZ6_9ACTN</name>